<comment type="caution">
    <text evidence="2">The sequence shown here is derived from an EMBL/GenBank/DDBJ whole genome shotgun (WGS) entry which is preliminary data.</text>
</comment>
<reference evidence="2 3" key="1">
    <citation type="submission" date="2019-03" db="EMBL/GenBank/DDBJ databases">
        <title>Genomic Encyclopedia of Archaeal and Bacterial Type Strains, Phase II (KMG-II): from individual species to whole genera.</title>
        <authorList>
            <person name="Goeker M."/>
        </authorList>
    </citation>
    <scope>NUCLEOTIDE SEQUENCE [LARGE SCALE GENOMIC DNA]</scope>
    <source>
        <strain evidence="2 3">DSM 28135</strain>
    </source>
</reference>
<dbReference type="Gene3D" id="3.60.21.10">
    <property type="match status" value="1"/>
</dbReference>
<accession>A0A4R7Q658</accession>
<evidence type="ECO:0000313" key="3">
    <source>
        <dbReference type="Proteomes" id="UP000294689"/>
    </source>
</evidence>
<dbReference type="PANTHER" id="PTHR42850">
    <property type="entry name" value="METALLOPHOSPHOESTERASE"/>
    <property type="match status" value="1"/>
</dbReference>
<dbReference type="Proteomes" id="UP000294689">
    <property type="component" value="Unassembled WGS sequence"/>
</dbReference>
<dbReference type="Pfam" id="PF00149">
    <property type="entry name" value="Metallophos"/>
    <property type="match status" value="1"/>
</dbReference>
<dbReference type="GO" id="GO:0110154">
    <property type="term" value="P:RNA decapping"/>
    <property type="evidence" value="ECO:0007669"/>
    <property type="project" value="TreeGrafter"/>
</dbReference>
<dbReference type="OrthoDB" id="9808081at2"/>
<dbReference type="InterPro" id="IPR004843">
    <property type="entry name" value="Calcineurin-like_PHP"/>
</dbReference>
<evidence type="ECO:0000313" key="2">
    <source>
        <dbReference type="EMBL" id="TDU42968.1"/>
    </source>
</evidence>
<dbReference type="GO" id="GO:0008803">
    <property type="term" value="F:bis(5'-nucleosyl)-tetraphosphatase (symmetrical) activity"/>
    <property type="evidence" value="ECO:0007669"/>
    <property type="project" value="TreeGrafter"/>
</dbReference>
<evidence type="ECO:0000259" key="1">
    <source>
        <dbReference type="Pfam" id="PF00149"/>
    </source>
</evidence>
<dbReference type="GO" id="GO:0005737">
    <property type="term" value="C:cytoplasm"/>
    <property type="evidence" value="ECO:0007669"/>
    <property type="project" value="TreeGrafter"/>
</dbReference>
<gene>
    <name evidence="2" type="ORF">BXY82_0372</name>
</gene>
<dbReference type="AlphaFoldDB" id="A0A4R7Q658"/>
<dbReference type="EMBL" id="SOBW01000007">
    <property type="protein sequence ID" value="TDU42968.1"/>
    <property type="molecule type" value="Genomic_DNA"/>
</dbReference>
<keyword evidence="3" id="KW-1185">Reference proteome</keyword>
<protein>
    <submittedName>
        <fullName evidence="2">Serine/threonine protein phosphatase 1</fullName>
    </submittedName>
</protein>
<dbReference type="GO" id="GO:0016791">
    <property type="term" value="F:phosphatase activity"/>
    <property type="evidence" value="ECO:0007669"/>
    <property type="project" value="TreeGrafter"/>
</dbReference>
<dbReference type="InterPro" id="IPR029052">
    <property type="entry name" value="Metallo-depent_PP-like"/>
</dbReference>
<dbReference type="PANTHER" id="PTHR42850:SF4">
    <property type="entry name" value="ZINC-DEPENDENT ENDOPOLYPHOSPHATASE"/>
    <property type="match status" value="1"/>
</dbReference>
<dbReference type="RefSeq" id="WP_133756470.1">
    <property type="nucleotide sequence ID" value="NZ_SOBW01000007.1"/>
</dbReference>
<sequence>MRTLAIGDIHGGLKGLVELLETATVNTDDRLIFMGDYVDGWSESAQTVQYLYELSQTNDCIFIKGNHDAWCETWLRNNKAPKVWLDHGGEGTIESYSGLSKEKKQVHLKFFEQMKHYHLDEQNRLFVHAGFTSLHGVSQENSKSTFYYDRTLWEMAITVDKSIDEDSAFFPKRLKHYHEIYIGHTPTLNFNSVEPMNAVNVWNVDTGAAFFGKLSAVDIHSKDIYQSKALMELYPDERGRNQQSLNDILGNQF</sequence>
<proteinExistence type="predicted"/>
<organism evidence="2 3">
    <name type="scientific">Gelidibacter sediminis</name>
    <dbReference type="NCBI Taxonomy" id="1608710"/>
    <lineage>
        <taxon>Bacteria</taxon>
        <taxon>Pseudomonadati</taxon>
        <taxon>Bacteroidota</taxon>
        <taxon>Flavobacteriia</taxon>
        <taxon>Flavobacteriales</taxon>
        <taxon>Flavobacteriaceae</taxon>
        <taxon>Gelidibacter</taxon>
    </lineage>
</organism>
<feature type="domain" description="Calcineurin-like phosphoesterase" evidence="1">
    <location>
        <begin position="1"/>
        <end position="188"/>
    </location>
</feature>
<dbReference type="SUPFAM" id="SSF56300">
    <property type="entry name" value="Metallo-dependent phosphatases"/>
    <property type="match status" value="1"/>
</dbReference>
<name>A0A4R7Q658_9FLAO</name>
<dbReference type="InterPro" id="IPR050126">
    <property type="entry name" value="Ap4A_hydrolase"/>
</dbReference>